<reference evidence="1" key="1">
    <citation type="submission" date="2019-03" db="EMBL/GenBank/DDBJ databases">
        <authorList>
            <person name="Mank J."/>
            <person name="Almeida P."/>
        </authorList>
    </citation>
    <scope>NUCLEOTIDE SEQUENCE</scope>
    <source>
        <strain evidence="1">78183</strain>
    </source>
</reference>
<protein>
    <submittedName>
        <fullName evidence="1">Uncharacterized protein</fullName>
    </submittedName>
</protein>
<dbReference type="EMBL" id="CAADRP010001929">
    <property type="protein sequence ID" value="VFU56738.1"/>
    <property type="molecule type" value="Genomic_DNA"/>
</dbReference>
<gene>
    <name evidence="1" type="ORF">SVIM_LOCUS408240</name>
</gene>
<evidence type="ECO:0000313" key="1">
    <source>
        <dbReference type="EMBL" id="VFU56738.1"/>
    </source>
</evidence>
<dbReference type="AlphaFoldDB" id="A0A6N2N6X6"/>
<sequence>MLAIITLLATVFSAPRYRSLIRVTLSLNMGFSGVIPTAHGVVLHWEVSVPFSAAASLMFSTPTSTETNVVDNALAFVLSSDGSRVFSSSTSSFEIEASFSIKPELSFEVGRGSMSREAAGKPSDTRVSGTSFGEEMVFESLEVSKFSLPEIEIFPASEDCSFPLKPEAVSLLQRSHCYPEYLVPLDGVAGADLGLLDFSAPPVEAPKLFTFVLKLALLTNFLGEGTVSPVEAAGSFGDVLGDAKLLGFPRNLDDGVLSVHAEHLRSKLPLMTEQLLWHGSWQQSEEARNVSRHDNASYYLY</sequence>
<proteinExistence type="predicted"/>
<name>A0A6N2N6X6_SALVM</name>
<accession>A0A6N2N6X6</accession>
<organism evidence="1">
    <name type="scientific">Salix viminalis</name>
    <name type="common">Common osier</name>
    <name type="synonym">Basket willow</name>
    <dbReference type="NCBI Taxonomy" id="40686"/>
    <lineage>
        <taxon>Eukaryota</taxon>
        <taxon>Viridiplantae</taxon>
        <taxon>Streptophyta</taxon>
        <taxon>Embryophyta</taxon>
        <taxon>Tracheophyta</taxon>
        <taxon>Spermatophyta</taxon>
        <taxon>Magnoliopsida</taxon>
        <taxon>eudicotyledons</taxon>
        <taxon>Gunneridae</taxon>
        <taxon>Pentapetalae</taxon>
        <taxon>rosids</taxon>
        <taxon>fabids</taxon>
        <taxon>Malpighiales</taxon>
        <taxon>Salicaceae</taxon>
        <taxon>Saliceae</taxon>
        <taxon>Salix</taxon>
    </lineage>
</organism>